<feature type="transmembrane region" description="Helical" evidence="7">
    <location>
        <begin position="177"/>
        <end position="205"/>
    </location>
</feature>
<name>A0AAV8BU17_9POAL</name>
<dbReference type="Gene3D" id="1.20.1740.10">
    <property type="entry name" value="Amino acid/polyamine transporter I"/>
    <property type="match status" value="1"/>
</dbReference>
<comment type="subcellular location">
    <subcellularLocation>
        <location evidence="1">Membrane</location>
    </subcellularLocation>
</comment>
<dbReference type="Pfam" id="PF01490">
    <property type="entry name" value="Aa_trans"/>
    <property type="match status" value="1"/>
</dbReference>
<feature type="transmembrane region" description="Helical" evidence="7">
    <location>
        <begin position="55"/>
        <end position="73"/>
    </location>
</feature>
<dbReference type="PANTHER" id="PTHR48017">
    <property type="entry name" value="OS05G0424000 PROTEIN-RELATED"/>
    <property type="match status" value="1"/>
</dbReference>
<dbReference type="Proteomes" id="UP001140206">
    <property type="component" value="Chromosome 2"/>
</dbReference>
<feature type="transmembrane region" description="Helical" evidence="7">
    <location>
        <begin position="29"/>
        <end position="49"/>
    </location>
</feature>
<evidence type="ECO:0000256" key="2">
    <source>
        <dbReference type="ARBA" id="ARBA00022448"/>
    </source>
</evidence>
<evidence type="ECO:0000256" key="6">
    <source>
        <dbReference type="ARBA" id="ARBA00023136"/>
    </source>
</evidence>
<feature type="transmembrane region" description="Helical" evidence="7">
    <location>
        <begin position="307"/>
        <end position="327"/>
    </location>
</feature>
<evidence type="ECO:0000256" key="1">
    <source>
        <dbReference type="ARBA" id="ARBA00004370"/>
    </source>
</evidence>
<organism evidence="9 11">
    <name type="scientific">Rhynchospora pubera</name>
    <dbReference type="NCBI Taxonomy" id="906938"/>
    <lineage>
        <taxon>Eukaryota</taxon>
        <taxon>Viridiplantae</taxon>
        <taxon>Streptophyta</taxon>
        <taxon>Embryophyta</taxon>
        <taxon>Tracheophyta</taxon>
        <taxon>Spermatophyta</taxon>
        <taxon>Magnoliopsida</taxon>
        <taxon>Liliopsida</taxon>
        <taxon>Poales</taxon>
        <taxon>Cyperaceae</taxon>
        <taxon>Cyperoideae</taxon>
        <taxon>Rhynchosporeae</taxon>
        <taxon>Rhynchospora</taxon>
    </lineage>
</organism>
<protein>
    <submittedName>
        <fullName evidence="9">Amino acid permease 8</fullName>
    </submittedName>
</protein>
<keyword evidence="4" id="KW-0029">Amino-acid transport</keyword>
<sequence length="487" mass="53147">MADITEIETGEVLLNHEEETEEHERKGTVWTATAHIFTAVFGSGVLALAWSVAQLGWIAGPLALIAFSCVTYYTSAMLADTYRAPDPETGLRNPTYMEAVRAYLSPRKVNICGVVQYMNLWGTLIGYTITAAISMKTINYLFYQDGYEPKGDASGTFVLQFGIAQLILSQLPSLENITWLSVMSAVMSFVYSFIGLGLSIAKWIANGHIEGHVVGITALSPSEKTWNSLQALGNIAFAYTFAEVLIEIQDTLRPSPPENITMKKASLYGIGGTTIFYLTMGCAGYAAFESNAPGNILTGFGSYGPSWLVDIANICLILHLLGAYQIYAQPIFAAVERGVAAQWPEANIISRVYTIYVPVFRQIPISFSLSRLMIRSIVILASTSVAMMVPFFNAVLGLLGAISFWPMTVYFPISMHIVQKKISRGSPKWIFLQILSILCLVTSLAVTVSSVVDIATSLKLPVPLKTTNQVTLPFTESTLGLRDLAFA</sequence>
<keyword evidence="11" id="KW-1185">Reference proteome</keyword>
<feature type="transmembrane region" description="Helical" evidence="7">
    <location>
        <begin position="267"/>
        <end position="287"/>
    </location>
</feature>
<evidence type="ECO:0000259" key="8">
    <source>
        <dbReference type="Pfam" id="PF01490"/>
    </source>
</evidence>
<comment type="caution">
    <text evidence="9">The sequence shown here is derived from an EMBL/GenBank/DDBJ whole genome shotgun (WGS) entry which is preliminary data.</text>
</comment>
<evidence type="ECO:0000256" key="3">
    <source>
        <dbReference type="ARBA" id="ARBA00022692"/>
    </source>
</evidence>
<gene>
    <name evidence="10" type="ORF">LUZ62_051370</name>
    <name evidence="9" type="ORF">LUZ62_080619</name>
</gene>
<keyword evidence="3 7" id="KW-0812">Transmembrane</keyword>
<accession>A0AAV8BU17</accession>
<evidence type="ECO:0000256" key="4">
    <source>
        <dbReference type="ARBA" id="ARBA00022970"/>
    </source>
</evidence>
<evidence type="ECO:0000256" key="5">
    <source>
        <dbReference type="ARBA" id="ARBA00022989"/>
    </source>
</evidence>
<evidence type="ECO:0000313" key="11">
    <source>
        <dbReference type="Proteomes" id="UP001140206"/>
    </source>
</evidence>
<feature type="transmembrane region" description="Helical" evidence="7">
    <location>
        <begin position="430"/>
        <end position="452"/>
    </location>
</feature>
<reference evidence="9" key="1">
    <citation type="submission" date="2022-08" db="EMBL/GenBank/DDBJ databases">
        <authorList>
            <person name="Marques A."/>
        </authorList>
    </citation>
    <scope>NUCLEOTIDE SEQUENCE</scope>
    <source>
        <strain evidence="9">RhyPub2mFocal</strain>
        <tissue evidence="9">Leaves</tissue>
    </source>
</reference>
<proteinExistence type="predicted"/>
<dbReference type="InterPro" id="IPR013057">
    <property type="entry name" value="AA_transpt_TM"/>
</dbReference>
<feature type="transmembrane region" description="Helical" evidence="7">
    <location>
        <begin position="398"/>
        <end position="418"/>
    </location>
</feature>
<keyword evidence="6 7" id="KW-0472">Membrane</keyword>
<dbReference type="EMBL" id="JAMFTS010000005">
    <property type="protein sequence ID" value="KAJ4746214.1"/>
    <property type="molecule type" value="Genomic_DNA"/>
</dbReference>
<keyword evidence="2" id="KW-0813">Transport</keyword>
<dbReference type="AlphaFoldDB" id="A0AAV8BU17"/>
<evidence type="ECO:0000313" key="9">
    <source>
        <dbReference type="EMBL" id="KAJ4746214.1"/>
    </source>
</evidence>
<dbReference type="GO" id="GO:0016020">
    <property type="term" value="C:membrane"/>
    <property type="evidence" value="ECO:0007669"/>
    <property type="project" value="UniProtKB-SubCell"/>
</dbReference>
<dbReference type="Proteomes" id="UP001140206">
    <property type="component" value="Chromosome 5"/>
</dbReference>
<evidence type="ECO:0000256" key="7">
    <source>
        <dbReference type="SAM" id="Phobius"/>
    </source>
</evidence>
<keyword evidence="5 7" id="KW-1133">Transmembrane helix</keyword>
<dbReference type="EMBL" id="JAMFTS010000002">
    <property type="protein sequence ID" value="KAJ4800124.1"/>
    <property type="molecule type" value="Genomic_DNA"/>
</dbReference>
<feature type="domain" description="Amino acid transporter transmembrane" evidence="8">
    <location>
        <begin position="25"/>
        <end position="452"/>
    </location>
</feature>
<dbReference type="GO" id="GO:0006865">
    <property type="term" value="P:amino acid transport"/>
    <property type="evidence" value="ECO:0007669"/>
    <property type="project" value="UniProtKB-KW"/>
</dbReference>
<evidence type="ECO:0000313" key="10">
    <source>
        <dbReference type="EMBL" id="KAJ4800124.1"/>
    </source>
</evidence>